<proteinExistence type="predicted"/>
<dbReference type="EMBL" id="BNFF01000001">
    <property type="protein sequence ID" value="GHK50336.1"/>
    <property type="molecule type" value="Genomic_DNA"/>
</dbReference>
<evidence type="ECO:0000259" key="6">
    <source>
        <dbReference type="PROSITE" id="PS50887"/>
    </source>
</evidence>
<dbReference type="Pfam" id="PF00990">
    <property type="entry name" value="GGDEF"/>
    <property type="match status" value="1"/>
</dbReference>
<evidence type="ECO:0000256" key="4">
    <source>
        <dbReference type="ARBA" id="ARBA00023134"/>
    </source>
</evidence>
<dbReference type="GO" id="GO:1902201">
    <property type="term" value="P:negative regulation of bacterial-type flagellum-dependent cell motility"/>
    <property type="evidence" value="ECO:0007669"/>
    <property type="project" value="TreeGrafter"/>
</dbReference>
<dbReference type="EC" id="2.7.7.65" evidence="3"/>
<comment type="caution">
    <text evidence="7">The sequence shown here is derived from an EMBL/GenBank/DDBJ whole genome shotgun (WGS) entry which is preliminary data.</text>
</comment>
<evidence type="ECO:0000313" key="7">
    <source>
        <dbReference type="EMBL" id="GHK50336.1"/>
    </source>
</evidence>
<dbReference type="GO" id="GO:0043709">
    <property type="term" value="P:cell adhesion involved in single-species biofilm formation"/>
    <property type="evidence" value="ECO:0007669"/>
    <property type="project" value="TreeGrafter"/>
</dbReference>
<dbReference type="Gene3D" id="3.30.70.270">
    <property type="match status" value="1"/>
</dbReference>
<accession>A0A919LKL7</accession>
<dbReference type="AlphaFoldDB" id="A0A919LKL7"/>
<evidence type="ECO:0000256" key="5">
    <source>
        <dbReference type="ARBA" id="ARBA00034247"/>
    </source>
</evidence>
<evidence type="ECO:0000313" key="8">
    <source>
        <dbReference type="Proteomes" id="UP000655094"/>
    </source>
</evidence>
<protein>
    <recommendedName>
        <fullName evidence="3">diguanylate cyclase</fullName>
        <ecNumber evidence="3">2.7.7.65</ecNumber>
    </recommendedName>
</protein>
<dbReference type="GO" id="GO:0005525">
    <property type="term" value="F:GTP binding"/>
    <property type="evidence" value="ECO:0007669"/>
    <property type="project" value="UniProtKB-KW"/>
</dbReference>
<evidence type="ECO:0000256" key="1">
    <source>
        <dbReference type="ARBA" id="ARBA00001946"/>
    </source>
</evidence>
<comment type="cofactor">
    <cofactor evidence="1">
        <name>Mg(2+)</name>
        <dbReference type="ChEBI" id="CHEBI:18420"/>
    </cofactor>
</comment>
<dbReference type="InterPro" id="IPR050469">
    <property type="entry name" value="Diguanylate_Cyclase"/>
</dbReference>
<comment type="catalytic activity">
    <reaction evidence="5">
        <text>2 GTP = 3',3'-c-di-GMP + 2 diphosphate</text>
        <dbReference type="Rhea" id="RHEA:24898"/>
        <dbReference type="ChEBI" id="CHEBI:33019"/>
        <dbReference type="ChEBI" id="CHEBI:37565"/>
        <dbReference type="ChEBI" id="CHEBI:58805"/>
        <dbReference type="EC" id="2.7.7.65"/>
    </reaction>
</comment>
<name>A0A919LKL7_KLEPN</name>
<dbReference type="GO" id="GO:0052621">
    <property type="term" value="F:diguanylate cyclase activity"/>
    <property type="evidence" value="ECO:0007669"/>
    <property type="project" value="UniProtKB-EC"/>
</dbReference>
<dbReference type="InterPro" id="IPR043128">
    <property type="entry name" value="Rev_trsase/Diguanyl_cyclase"/>
</dbReference>
<dbReference type="GO" id="GO:0005886">
    <property type="term" value="C:plasma membrane"/>
    <property type="evidence" value="ECO:0007669"/>
    <property type="project" value="TreeGrafter"/>
</dbReference>
<sequence>MIPGHEEGDRALIAIADLMKAAFRESDILARQGDEFIILFANTSRHDAATAMETLSHNVARFNQQAANPRQLAFSGLRRIRSRQPS</sequence>
<gene>
    <name evidence="7" type="ORF">KPZU09_00720</name>
</gene>
<organism evidence="7 8">
    <name type="scientific">Klebsiella pneumoniae</name>
    <dbReference type="NCBI Taxonomy" id="573"/>
    <lineage>
        <taxon>Bacteria</taxon>
        <taxon>Pseudomonadati</taxon>
        <taxon>Pseudomonadota</taxon>
        <taxon>Gammaproteobacteria</taxon>
        <taxon>Enterobacterales</taxon>
        <taxon>Enterobacteriaceae</taxon>
        <taxon>Klebsiella/Raoultella group</taxon>
        <taxon>Klebsiella</taxon>
        <taxon>Klebsiella pneumoniae complex</taxon>
    </lineage>
</organism>
<dbReference type="SUPFAM" id="SSF55073">
    <property type="entry name" value="Nucleotide cyclase"/>
    <property type="match status" value="1"/>
</dbReference>
<keyword evidence="4" id="KW-0342">GTP-binding</keyword>
<dbReference type="InterPro" id="IPR000160">
    <property type="entry name" value="GGDEF_dom"/>
</dbReference>
<feature type="domain" description="GGDEF" evidence="6">
    <location>
        <begin position="1"/>
        <end position="86"/>
    </location>
</feature>
<keyword evidence="4" id="KW-0547">Nucleotide-binding</keyword>
<reference evidence="7" key="1">
    <citation type="submission" date="2020-10" db="EMBL/GenBank/DDBJ databases">
        <title>Genome Sequence of ESBL Producing Zambian Clinical Strains.</title>
        <authorList>
            <person name="Shawa M."/>
            <person name="Furuta Y."/>
            <person name="Simbotwe M."/>
            <person name="Mulenga E."/>
            <person name="Mubanga M."/>
            <person name="Mulenga G."/>
            <person name="Kaile C."/>
            <person name="Zorigt T."/>
            <person name="Hang'ombe B."/>
            <person name="Higashi H."/>
        </authorList>
    </citation>
    <scope>NUCLEOTIDE SEQUENCE</scope>
    <source>
        <strain evidence="7">Zam_UTH_09</strain>
    </source>
</reference>
<dbReference type="Proteomes" id="UP000655094">
    <property type="component" value="Unassembled WGS sequence"/>
</dbReference>
<dbReference type="InterPro" id="IPR029787">
    <property type="entry name" value="Nucleotide_cyclase"/>
</dbReference>
<dbReference type="PANTHER" id="PTHR45138">
    <property type="entry name" value="REGULATORY COMPONENTS OF SENSORY TRANSDUCTION SYSTEM"/>
    <property type="match status" value="1"/>
</dbReference>
<evidence type="ECO:0000256" key="2">
    <source>
        <dbReference type="ARBA" id="ARBA00004665"/>
    </source>
</evidence>
<evidence type="ECO:0000256" key="3">
    <source>
        <dbReference type="ARBA" id="ARBA00012528"/>
    </source>
</evidence>
<dbReference type="PROSITE" id="PS50887">
    <property type="entry name" value="GGDEF"/>
    <property type="match status" value="1"/>
</dbReference>
<dbReference type="PANTHER" id="PTHR45138:SF9">
    <property type="entry name" value="DIGUANYLATE CYCLASE DGCM-RELATED"/>
    <property type="match status" value="1"/>
</dbReference>
<comment type="pathway">
    <text evidence="2">Purine metabolism; 3',5'-cyclic di-GMP biosynthesis.</text>
</comment>
<dbReference type="NCBIfam" id="TIGR00254">
    <property type="entry name" value="GGDEF"/>
    <property type="match status" value="1"/>
</dbReference>